<dbReference type="Pfam" id="PF00561">
    <property type="entry name" value="Abhydrolase_1"/>
    <property type="match status" value="1"/>
</dbReference>
<dbReference type="EMBL" id="JBEZFP010000005">
    <property type="protein sequence ID" value="MEU8132550.1"/>
    <property type="molecule type" value="Genomic_DNA"/>
</dbReference>
<accession>A0ABV3D9Y4</accession>
<sequence>MADIQANGLRFHVQHLRGGRASTDRPTVVLLHGLVLDNLSSLYYTLAPPIARAGFDVLLYDQRGHGMSDGSPSGYDVDTAVDDLAAVLKACGVAGPVHLLGNSYGGLIALHAAYLHPELVQSLVLVEGQCLDPAHSGHLPGAEGYAGGWVEDVANTLNLIALGLECNPLGGDLASRGARKAARMRAGADSLLNRTTLIEDISTVRLLSPGELAQVRCPTLALFGSASNLVASGPVLASRLPDCTVEVFPGAAHALLRDAPKELLASVLRWLEAHSPGRARHGAHRDVGGYGSRDPGARGEGAA</sequence>
<reference evidence="3 4" key="1">
    <citation type="submission" date="2024-06" db="EMBL/GenBank/DDBJ databases">
        <title>The Natural Products Discovery Center: Release of the First 8490 Sequenced Strains for Exploring Actinobacteria Biosynthetic Diversity.</title>
        <authorList>
            <person name="Kalkreuter E."/>
            <person name="Kautsar S.A."/>
            <person name="Yang D."/>
            <person name="Bader C.D."/>
            <person name="Teijaro C.N."/>
            <person name="Fluegel L."/>
            <person name="Davis C.M."/>
            <person name="Simpson J.R."/>
            <person name="Lauterbach L."/>
            <person name="Steele A.D."/>
            <person name="Gui C."/>
            <person name="Meng S."/>
            <person name="Li G."/>
            <person name="Viehrig K."/>
            <person name="Ye F."/>
            <person name="Su P."/>
            <person name="Kiefer A.F."/>
            <person name="Nichols A."/>
            <person name="Cepeda A.J."/>
            <person name="Yan W."/>
            <person name="Fan B."/>
            <person name="Jiang Y."/>
            <person name="Adhikari A."/>
            <person name="Zheng C.-J."/>
            <person name="Schuster L."/>
            <person name="Cowan T.M."/>
            <person name="Smanski M.J."/>
            <person name="Chevrette M.G."/>
            <person name="De Carvalho L.P.S."/>
            <person name="Shen B."/>
        </authorList>
    </citation>
    <scope>NUCLEOTIDE SEQUENCE [LARGE SCALE GENOMIC DNA]</scope>
    <source>
        <strain evidence="3 4">NPDC048946</strain>
    </source>
</reference>
<dbReference type="PANTHER" id="PTHR43798:SF33">
    <property type="entry name" value="HYDROLASE, PUTATIVE (AFU_ORTHOLOGUE AFUA_2G14860)-RELATED"/>
    <property type="match status" value="1"/>
</dbReference>
<dbReference type="PRINTS" id="PR00111">
    <property type="entry name" value="ABHYDROLASE"/>
</dbReference>
<keyword evidence="4" id="KW-1185">Reference proteome</keyword>
<dbReference type="InterPro" id="IPR029058">
    <property type="entry name" value="AB_hydrolase_fold"/>
</dbReference>
<dbReference type="InterPro" id="IPR000073">
    <property type="entry name" value="AB_hydrolase_1"/>
</dbReference>
<protein>
    <submittedName>
        <fullName evidence="3">Alpha/beta hydrolase</fullName>
    </submittedName>
</protein>
<name>A0ABV3D9Y4_9ACTN</name>
<comment type="caution">
    <text evidence="3">The sequence shown here is derived from an EMBL/GenBank/DDBJ whole genome shotgun (WGS) entry which is preliminary data.</text>
</comment>
<keyword evidence="3" id="KW-0378">Hydrolase</keyword>
<feature type="region of interest" description="Disordered" evidence="1">
    <location>
        <begin position="278"/>
        <end position="303"/>
    </location>
</feature>
<dbReference type="PANTHER" id="PTHR43798">
    <property type="entry name" value="MONOACYLGLYCEROL LIPASE"/>
    <property type="match status" value="1"/>
</dbReference>
<evidence type="ECO:0000313" key="3">
    <source>
        <dbReference type="EMBL" id="MEU8132550.1"/>
    </source>
</evidence>
<dbReference type="Gene3D" id="3.40.50.1820">
    <property type="entry name" value="alpha/beta hydrolase"/>
    <property type="match status" value="1"/>
</dbReference>
<evidence type="ECO:0000259" key="2">
    <source>
        <dbReference type="Pfam" id="PF00561"/>
    </source>
</evidence>
<proteinExistence type="predicted"/>
<feature type="domain" description="AB hydrolase-1" evidence="2">
    <location>
        <begin position="26"/>
        <end position="255"/>
    </location>
</feature>
<evidence type="ECO:0000313" key="4">
    <source>
        <dbReference type="Proteomes" id="UP001551482"/>
    </source>
</evidence>
<dbReference type="Proteomes" id="UP001551482">
    <property type="component" value="Unassembled WGS sequence"/>
</dbReference>
<evidence type="ECO:0000256" key="1">
    <source>
        <dbReference type="SAM" id="MobiDB-lite"/>
    </source>
</evidence>
<dbReference type="GO" id="GO:0016787">
    <property type="term" value="F:hydrolase activity"/>
    <property type="evidence" value="ECO:0007669"/>
    <property type="project" value="UniProtKB-KW"/>
</dbReference>
<dbReference type="SUPFAM" id="SSF53474">
    <property type="entry name" value="alpha/beta-Hydrolases"/>
    <property type="match status" value="1"/>
</dbReference>
<organism evidence="3 4">
    <name type="scientific">Streptodolium elevatio</name>
    <dbReference type="NCBI Taxonomy" id="3157996"/>
    <lineage>
        <taxon>Bacteria</taxon>
        <taxon>Bacillati</taxon>
        <taxon>Actinomycetota</taxon>
        <taxon>Actinomycetes</taxon>
        <taxon>Kitasatosporales</taxon>
        <taxon>Streptomycetaceae</taxon>
        <taxon>Streptodolium</taxon>
    </lineage>
</organism>
<dbReference type="InterPro" id="IPR050266">
    <property type="entry name" value="AB_hydrolase_sf"/>
</dbReference>
<gene>
    <name evidence="3" type="ORF">AB0C36_03490</name>
</gene>
<dbReference type="RefSeq" id="WP_358348541.1">
    <property type="nucleotide sequence ID" value="NZ_JBEZFP010000005.1"/>
</dbReference>